<evidence type="ECO:0000256" key="2">
    <source>
        <dbReference type="ARBA" id="ARBA00011963"/>
    </source>
</evidence>
<evidence type="ECO:0000313" key="8">
    <source>
        <dbReference type="EMBL" id="AGY57991.1"/>
    </source>
</evidence>
<keyword evidence="9" id="KW-1185">Reference proteome</keyword>
<evidence type="ECO:0000256" key="6">
    <source>
        <dbReference type="ARBA" id="ARBA00048178"/>
    </source>
</evidence>
<organism evidence="8 9">
    <name type="scientific">Gloeobacter kilaueensis (strain ATCC BAA-2537 / CCAP 1431/1 / ULC 316 / JS1)</name>
    <dbReference type="NCBI Taxonomy" id="1183438"/>
    <lineage>
        <taxon>Bacteria</taxon>
        <taxon>Bacillati</taxon>
        <taxon>Cyanobacteriota</taxon>
        <taxon>Cyanophyceae</taxon>
        <taxon>Gloeobacterales</taxon>
        <taxon>Gloeobacteraceae</taxon>
        <taxon>Gloeobacter</taxon>
    </lineage>
</organism>
<dbReference type="EC" id="2.7.1.176" evidence="2"/>
<dbReference type="KEGG" id="glj:GKIL_1745"/>
<evidence type="ECO:0000256" key="1">
    <source>
        <dbReference type="ARBA" id="ARBA00009104"/>
    </source>
</evidence>
<dbReference type="InterPro" id="IPR027417">
    <property type="entry name" value="P-loop_NTPase"/>
</dbReference>
<name>U5QGE5_GLOK1</name>
<dbReference type="InterPro" id="IPR010488">
    <property type="entry name" value="Zeta_toxin_domain"/>
</dbReference>
<dbReference type="OrthoDB" id="9791543at2"/>
<reference evidence="8 9" key="1">
    <citation type="journal article" date="2013" name="PLoS ONE">
        <title>Cultivation and Complete Genome Sequencing of Gloeobacter kilaueensis sp. nov., from a Lava Cave in Kilauea Caldera, Hawai'i.</title>
        <authorList>
            <person name="Saw J.H."/>
            <person name="Schatz M."/>
            <person name="Brown M.V."/>
            <person name="Kunkel D.D."/>
            <person name="Foster J.S."/>
            <person name="Shick H."/>
            <person name="Christensen S."/>
            <person name="Hou S."/>
            <person name="Wan X."/>
            <person name="Donachie S.P."/>
        </authorList>
    </citation>
    <scope>NUCLEOTIDE SEQUENCE [LARGE SCALE GENOMIC DNA]</scope>
    <source>
        <strain evidence="9">JS</strain>
    </source>
</reference>
<dbReference type="STRING" id="1183438.GKIL_1745"/>
<comment type="similarity">
    <text evidence="1">Belongs to the zeta toxin family.</text>
</comment>
<keyword evidence="4" id="KW-0067">ATP-binding</keyword>
<evidence type="ECO:0000259" key="7">
    <source>
        <dbReference type="Pfam" id="PF06414"/>
    </source>
</evidence>
<evidence type="ECO:0000256" key="5">
    <source>
        <dbReference type="ARBA" id="ARBA00032897"/>
    </source>
</evidence>
<proteinExistence type="inferred from homology"/>
<evidence type="ECO:0000256" key="3">
    <source>
        <dbReference type="ARBA" id="ARBA00022741"/>
    </source>
</evidence>
<dbReference type="eggNOG" id="COG4185">
    <property type="taxonomic scope" value="Bacteria"/>
</dbReference>
<dbReference type="SUPFAM" id="SSF52540">
    <property type="entry name" value="P-loop containing nucleoside triphosphate hydrolases"/>
    <property type="match status" value="1"/>
</dbReference>
<evidence type="ECO:0000313" key="9">
    <source>
        <dbReference type="Proteomes" id="UP000017396"/>
    </source>
</evidence>
<comment type="catalytic activity">
    <reaction evidence="6">
        <text>UDP-N-acetyl-alpha-D-glucosamine + ATP = UDP-N-acetyl-alpha-D-glucosamine 3'-phosphate + ADP + H(+)</text>
        <dbReference type="Rhea" id="RHEA:32671"/>
        <dbReference type="ChEBI" id="CHEBI:15378"/>
        <dbReference type="ChEBI" id="CHEBI:30616"/>
        <dbReference type="ChEBI" id="CHEBI:57705"/>
        <dbReference type="ChEBI" id="CHEBI:64353"/>
        <dbReference type="ChEBI" id="CHEBI:456216"/>
        <dbReference type="EC" id="2.7.1.176"/>
    </reaction>
</comment>
<accession>U5QGE5</accession>
<dbReference type="Proteomes" id="UP000017396">
    <property type="component" value="Chromosome"/>
</dbReference>
<dbReference type="GO" id="GO:0016301">
    <property type="term" value="F:kinase activity"/>
    <property type="evidence" value="ECO:0007669"/>
    <property type="project" value="InterPro"/>
</dbReference>
<gene>
    <name evidence="8" type="ORF">GKIL_1745</name>
</gene>
<dbReference type="PANTHER" id="PTHR39206:SF1">
    <property type="entry name" value="SLL8004 PROTEIN"/>
    <property type="match status" value="1"/>
</dbReference>
<dbReference type="AlphaFoldDB" id="U5QGE5"/>
<dbReference type="GO" id="GO:0005524">
    <property type="term" value="F:ATP binding"/>
    <property type="evidence" value="ECO:0007669"/>
    <property type="project" value="UniProtKB-KW"/>
</dbReference>
<dbReference type="EMBL" id="CP003587">
    <property type="protein sequence ID" value="AGY57991.1"/>
    <property type="molecule type" value="Genomic_DNA"/>
</dbReference>
<keyword evidence="3" id="KW-0547">Nucleotide-binding</keyword>
<protein>
    <recommendedName>
        <fullName evidence="5">UDP-N-acetylglucosamine kinase</fullName>
        <ecNumber evidence="2">2.7.1.176</ecNumber>
    </recommendedName>
    <alternativeName>
        <fullName evidence="5">UDP-N-acetylglucosamine kinase</fullName>
    </alternativeName>
</protein>
<feature type="domain" description="Zeta toxin" evidence="7">
    <location>
        <begin position="2"/>
        <end position="181"/>
    </location>
</feature>
<dbReference type="PANTHER" id="PTHR39206">
    <property type="entry name" value="SLL8004 PROTEIN"/>
    <property type="match status" value="1"/>
</dbReference>
<dbReference type="HOGENOM" id="CLU_094497_2_1_3"/>
<dbReference type="Gene3D" id="3.40.50.300">
    <property type="entry name" value="P-loop containing nucleotide triphosphate hydrolases"/>
    <property type="match status" value="1"/>
</dbReference>
<dbReference type="RefSeq" id="WP_023173113.1">
    <property type="nucleotide sequence ID" value="NC_022600.1"/>
</dbReference>
<sequence length="191" mass="21643">MPQLYLLGGPNGAGKTTSAYALLRSELSAIEFVNADIIAARLNPAHPESVAFRAGRMMLERLEQLILYGSDFIFESTLASRSFARLLLRCRERAYFVNLLYFWLDSPELAVSRVANRVRSGGHFVAPEDVRRRYDRSIANLRELYIPLADSWRVYDNSCETARKLAEGNRTDSITIYDQQGWQSLTGAEDV</sequence>
<dbReference type="Pfam" id="PF06414">
    <property type="entry name" value="Zeta_toxin"/>
    <property type="match status" value="1"/>
</dbReference>
<evidence type="ECO:0000256" key="4">
    <source>
        <dbReference type="ARBA" id="ARBA00022840"/>
    </source>
</evidence>